<dbReference type="PANTHER" id="PTHR21338">
    <property type="entry name" value="MITOCHONDRIAL RIBOSOMAL PROTEIN L41"/>
    <property type="match status" value="1"/>
</dbReference>
<comment type="caution">
    <text evidence="7">The sequence shown here is derived from an EMBL/GenBank/DDBJ whole genome shotgun (WGS) entry which is preliminary data.</text>
</comment>
<dbReference type="Proteomes" id="UP001165082">
    <property type="component" value="Unassembled WGS sequence"/>
</dbReference>
<comment type="subcellular location">
    <subcellularLocation>
        <location evidence="1">Mitochondrion</location>
    </subcellularLocation>
</comment>
<evidence type="ECO:0000313" key="7">
    <source>
        <dbReference type="EMBL" id="GMH52098.1"/>
    </source>
</evidence>
<reference evidence="7" key="1">
    <citation type="submission" date="2022-07" db="EMBL/GenBank/DDBJ databases">
        <title>Genome analysis of Parmales, a sister group of diatoms, reveals the evolutionary specialization of diatoms from phago-mixotrophs to photoautotrophs.</title>
        <authorList>
            <person name="Ban H."/>
            <person name="Sato S."/>
            <person name="Yoshikawa S."/>
            <person name="Kazumasa Y."/>
            <person name="Nakamura Y."/>
            <person name="Ichinomiya M."/>
            <person name="Saitoh K."/>
            <person name="Sato N."/>
            <person name="Blanc-Mathieu R."/>
            <person name="Endo H."/>
            <person name="Kuwata A."/>
            <person name="Ogata H."/>
        </authorList>
    </citation>
    <scope>NUCLEOTIDE SEQUENCE</scope>
</reference>
<name>A0A9W7DR31_9STRA</name>
<evidence type="ECO:0000313" key="8">
    <source>
        <dbReference type="Proteomes" id="UP001165082"/>
    </source>
</evidence>
<evidence type="ECO:0000256" key="5">
    <source>
        <dbReference type="ARBA" id="ARBA00023128"/>
    </source>
</evidence>
<evidence type="ECO:0000256" key="6">
    <source>
        <dbReference type="ARBA" id="ARBA00023274"/>
    </source>
</evidence>
<keyword evidence="6" id="KW-0687">Ribonucleoprotein</keyword>
<evidence type="ECO:0008006" key="9">
    <source>
        <dbReference type="Google" id="ProtNLM"/>
    </source>
</evidence>
<dbReference type="GO" id="GO:0005762">
    <property type="term" value="C:mitochondrial large ribosomal subunit"/>
    <property type="evidence" value="ECO:0007669"/>
    <property type="project" value="InterPro"/>
</dbReference>
<dbReference type="AlphaFoldDB" id="A0A9W7DR31"/>
<keyword evidence="4" id="KW-0689">Ribosomal protein</keyword>
<evidence type="ECO:0000256" key="1">
    <source>
        <dbReference type="ARBA" id="ARBA00004173"/>
    </source>
</evidence>
<organism evidence="7 8">
    <name type="scientific">Triparma retinervis</name>
    <dbReference type="NCBI Taxonomy" id="2557542"/>
    <lineage>
        <taxon>Eukaryota</taxon>
        <taxon>Sar</taxon>
        <taxon>Stramenopiles</taxon>
        <taxon>Ochrophyta</taxon>
        <taxon>Bolidophyceae</taxon>
        <taxon>Parmales</taxon>
        <taxon>Triparmaceae</taxon>
        <taxon>Triparma</taxon>
    </lineage>
</organism>
<proteinExistence type="inferred from homology"/>
<gene>
    <name evidence="7" type="ORF">TrRE_jg13329</name>
</gene>
<dbReference type="EMBL" id="BRXZ01003303">
    <property type="protein sequence ID" value="GMH52098.1"/>
    <property type="molecule type" value="Genomic_DNA"/>
</dbReference>
<evidence type="ECO:0000256" key="4">
    <source>
        <dbReference type="ARBA" id="ARBA00022980"/>
    </source>
</evidence>
<dbReference type="Pfam" id="PF09809">
    <property type="entry name" value="MRP-L27"/>
    <property type="match status" value="1"/>
</dbReference>
<keyword evidence="3" id="KW-0809">Transit peptide</keyword>
<dbReference type="GO" id="GO:0006412">
    <property type="term" value="P:translation"/>
    <property type="evidence" value="ECO:0007669"/>
    <property type="project" value="TreeGrafter"/>
</dbReference>
<protein>
    <recommendedName>
        <fullName evidence="9">Ribosomal protein L27</fullName>
    </recommendedName>
</protein>
<dbReference type="OrthoDB" id="408933at2759"/>
<evidence type="ECO:0000256" key="3">
    <source>
        <dbReference type="ARBA" id="ARBA00022946"/>
    </source>
</evidence>
<sequence length="71" mass="7999">MPLTNKRAGIGFYKGNSLMTKEGRHTSKGYKLDRNKMLTIVAPDLEGFKLKPYVAPSVPKYPPKEYDPEAN</sequence>
<keyword evidence="5" id="KW-0496">Mitochondrion</keyword>
<dbReference type="GO" id="GO:0003735">
    <property type="term" value="F:structural constituent of ribosome"/>
    <property type="evidence" value="ECO:0007669"/>
    <property type="project" value="InterPro"/>
</dbReference>
<dbReference type="InterPro" id="IPR019189">
    <property type="entry name" value="Ribosomal_mL41"/>
</dbReference>
<accession>A0A9W7DR31</accession>
<keyword evidence="8" id="KW-1185">Reference proteome</keyword>
<evidence type="ECO:0000256" key="2">
    <source>
        <dbReference type="ARBA" id="ARBA00010152"/>
    </source>
</evidence>
<dbReference type="PANTHER" id="PTHR21338:SF0">
    <property type="entry name" value="LARGE RIBOSOMAL SUBUNIT PROTEIN ML41"/>
    <property type="match status" value="1"/>
</dbReference>
<comment type="similarity">
    <text evidence="2">Belongs to the mitochondrion-specific ribosomal protein mL41 family.</text>
</comment>